<dbReference type="Pfam" id="PF00240">
    <property type="entry name" value="ubiquitin"/>
    <property type="match status" value="1"/>
</dbReference>
<dbReference type="PANTHER" id="PTHR46728">
    <property type="entry name" value="AN1-TYPE ZINC FINGER PROTEIN 4"/>
    <property type="match status" value="1"/>
</dbReference>
<dbReference type="InterPro" id="IPR000626">
    <property type="entry name" value="Ubiquitin-like_dom"/>
</dbReference>
<dbReference type="Gene3D" id="3.10.20.90">
    <property type="entry name" value="Phosphatidylinositol 3-kinase Catalytic Subunit, Chain A, domain 1"/>
    <property type="match status" value="1"/>
</dbReference>
<dbReference type="InterPro" id="IPR029071">
    <property type="entry name" value="Ubiquitin-like_domsf"/>
</dbReference>
<feature type="region of interest" description="Disordered" evidence="1">
    <location>
        <begin position="156"/>
        <end position="240"/>
    </location>
</feature>
<dbReference type="Proteomes" id="UP000699462">
    <property type="component" value="Unassembled WGS sequence"/>
</dbReference>
<dbReference type="PANTHER" id="PTHR46728:SF1">
    <property type="entry name" value="AN1-TYPE ZINC FINGER PROTEIN 4"/>
    <property type="match status" value="1"/>
</dbReference>
<feature type="compositionally biased region" description="Polar residues" evidence="1">
    <location>
        <begin position="193"/>
        <end position="204"/>
    </location>
</feature>
<evidence type="ECO:0000256" key="1">
    <source>
        <dbReference type="SAM" id="MobiDB-lite"/>
    </source>
</evidence>
<dbReference type="PROSITE" id="PS50053">
    <property type="entry name" value="UBIQUITIN_2"/>
    <property type="match status" value="1"/>
</dbReference>
<evidence type="ECO:0000313" key="4">
    <source>
        <dbReference type="Proteomes" id="UP000699462"/>
    </source>
</evidence>
<dbReference type="OrthoDB" id="756206at2759"/>
<comment type="caution">
    <text evidence="3">The sequence shown here is derived from an EMBL/GenBank/DDBJ whole genome shotgun (WGS) entry which is preliminary data.</text>
</comment>
<evidence type="ECO:0000259" key="2">
    <source>
        <dbReference type="PROSITE" id="PS50053"/>
    </source>
</evidence>
<dbReference type="AlphaFoldDB" id="A0A8T0D8W6"/>
<evidence type="ECO:0000313" key="3">
    <source>
        <dbReference type="EMBL" id="KAF8564283.1"/>
    </source>
</evidence>
<protein>
    <recommendedName>
        <fullName evidence="2">Ubiquitin-like domain-containing protein</fullName>
    </recommendedName>
</protein>
<dbReference type="SUPFAM" id="SSF54236">
    <property type="entry name" value="Ubiquitin-like"/>
    <property type="match status" value="1"/>
</dbReference>
<proteinExistence type="predicted"/>
<feature type="domain" description="Ubiquitin-like" evidence="2">
    <location>
        <begin position="55"/>
        <end position="95"/>
    </location>
</feature>
<accession>A0A8T0D8W6</accession>
<name>A0A8T0D8W6_9TREM</name>
<reference evidence="3 4" key="1">
    <citation type="submission" date="2019-07" db="EMBL/GenBank/DDBJ databases">
        <title>Annotation for the trematode Paragonimus westermani.</title>
        <authorList>
            <person name="Choi Y.-J."/>
        </authorList>
    </citation>
    <scope>NUCLEOTIDE SEQUENCE [LARGE SCALE GENOMIC DNA]</scope>
    <source>
        <strain evidence="3">180907_Pwestermani</strain>
    </source>
</reference>
<organism evidence="3 4">
    <name type="scientific">Paragonimus westermani</name>
    <dbReference type="NCBI Taxonomy" id="34504"/>
    <lineage>
        <taxon>Eukaryota</taxon>
        <taxon>Metazoa</taxon>
        <taxon>Spiralia</taxon>
        <taxon>Lophotrochozoa</taxon>
        <taxon>Platyhelminthes</taxon>
        <taxon>Trematoda</taxon>
        <taxon>Digenea</taxon>
        <taxon>Plagiorchiida</taxon>
        <taxon>Troglotremata</taxon>
        <taxon>Troglotrematidae</taxon>
        <taxon>Paragonimus</taxon>
    </lineage>
</organism>
<keyword evidence="4" id="KW-1185">Reference proteome</keyword>
<dbReference type="EMBL" id="JTDF01009106">
    <property type="protein sequence ID" value="KAF8564283.1"/>
    <property type="molecule type" value="Genomic_DNA"/>
</dbReference>
<dbReference type="InterPro" id="IPR053061">
    <property type="entry name" value="AN1-type_zinc_finger"/>
</dbReference>
<sequence length="240" mass="26319">MPTSPDIYPVEEALKNDVIRMPHVAQLGVESSTLRSLGFSSALPRVLSMIRLVCIPVTQQHLIWQESELDDHHRLRDYSISGGSTIRLVLGLRGGPLNAHRVPPLRLTPIHLTPSLPPKYEQPTAACNGRMSHLSRFNLPALASSRMLPKYYFDSTRSDSTKCLSSDTDDKKSTSTPNQTNHTAHAKVVLPGLSTQQTEDQSIINVKRDDSDDALSLSGRHVQTASDAPKAELSQPTAKG</sequence>
<gene>
    <name evidence="3" type="ORF">P879_11897</name>
</gene>